<evidence type="ECO:0000313" key="2">
    <source>
        <dbReference type="EMBL" id="USQ98045.1"/>
    </source>
</evidence>
<reference evidence="2 3" key="1">
    <citation type="submission" date="2022-04" db="EMBL/GenBank/DDBJ databases">
        <title>Genome sequence of soybean root-associated Caulobacter segnis RL271.</title>
        <authorList>
            <person name="Longley R."/>
            <person name="Bonito G."/>
            <person name="Trigodet F."/>
            <person name="Crosson S."/>
            <person name="Fiebig A."/>
        </authorList>
    </citation>
    <scope>NUCLEOTIDE SEQUENCE [LARGE SCALE GENOMIC DNA]</scope>
    <source>
        <strain evidence="2 3">RL271</strain>
    </source>
</reference>
<dbReference type="InterPro" id="IPR050583">
    <property type="entry name" value="Mycobacterial_A85_antigen"/>
</dbReference>
<dbReference type="InterPro" id="IPR000801">
    <property type="entry name" value="Esterase-like"/>
</dbReference>
<gene>
    <name evidence="2" type="ORF">MZV50_11110</name>
</gene>
<dbReference type="Proteomes" id="UP001057520">
    <property type="component" value="Chromosome"/>
</dbReference>
<dbReference type="Gene3D" id="3.40.50.1820">
    <property type="entry name" value="alpha/beta hydrolase"/>
    <property type="match status" value="1"/>
</dbReference>
<keyword evidence="3" id="KW-1185">Reference proteome</keyword>
<dbReference type="SUPFAM" id="SSF53474">
    <property type="entry name" value="alpha/beta-Hydrolases"/>
    <property type="match status" value="1"/>
</dbReference>
<feature type="chain" id="PRO_5045386028" evidence="1">
    <location>
        <begin position="36"/>
        <end position="367"/>
    </location>
</feature>
<keyword evidence="1" id="KW-0732">Signal</keyword>
<dbReference type="EMBL" id="CP096040">
    <property type="protein sequence ID" value="USQ98045.1"/>
    <property type="molecule type" value="Genomic_DNA"/>
</dbReference>
<organism evidence="2 3">
    <name type="scientific">Caulobacter segnis</name>
    <dbReference type="NCBI Taxonomy" id="88688"/>
    <lineage>
        <taxon>Bacteria</taxon>
        <taxon>Pseudomonadati</taxon>
        <taxon>Pseudomonadota</taxon>
        <taxon>Alphaproteobacteria</taxon>
        <taxon>Caulobacterales</taxon>
        <taxon>Caulobacteraceae</taxon>
        <taxon>Caulobacter</taxon>
    </lineage>
</organism>
<keyword evidence="2" id="KW-0378">Hydrolase</keyword>
<dbReference type="PANTHER" id="PTHR48098">
    <property type="entry name" value="ENTEROCHELIN ESTERASE-RELATED"/>
    <property type="match status" value="1"/>
</dbReference>
<protein>
    <submittedName>
        <fullName evidence="2">Alpha/beta fold hydrolase</fullName>
    </submittedName>
</protein>
<accession>A0ABY4ZZF3</accession>
<evidence type="ECO:0000313" key="3">
    <source>
        <dbReference type="Proteomes" id="UP001057520"/>
    </source>
</evidence>
<name>A0ABY4ZZF3_9CAUL</name>
<dbReference type="GO" id="GO:0016787">
    <property type="term" value="F:hydrolase activity"/>
    <property type="evidence" value="ECO:0007669"/>
    <property type="project" value="UniProtKB-KW"/>
</dbReference>
<feature type="signal peptide" evidence="1">
    <location>
        <begin position="1"/>
        <end position="35"/>
    </location>
</feature>
<dbReference type="Pfam" id="PF00756">
    <property type="entry name" value="Esterase"/>
    <property type="match status" value="1"/>
</dbReference>
<sequence length="367" mass="39171">MIIKVGRDRRSNGAWTTAGLLATAVLLAMSSVASAQVATPAPAPVAGAKPATVQKIKVHSAGVEGNLEGESADRDVFVVLPPSYAANPKRRYPVVYALHGYSIGAEQWISEIHAPQTIEGAFAKGAREMIVVLPDSKTVHNGSMYSSSRTTGDFEAFIARDLVAYIDKHYRTLPVRESRGLVGHSMGGYGASRIGMRHADVFGALYMMSPCCLSPRDAGPPGGAGDAALAQVKTLEDAKKLPWGLRAQLATAAAWSPNPDKPPLFLDLPVENGVARPDVLAKWAANAPLAFVDQYISALGRHKAIAIDVGDRDGLRTDAAKLHAVLDRYGLRNSFEVYPGDHTSGVPLRLQDHVLPFFSDNLAFGTR</sequence>
<dbReference type="InterPro" id="IPR029058">
    <property type="entry name" value="AB_hydrolase_fold"/>
</dbReference>
<evidence type="ECO:0000256" key="1">
    <source>
        <dbReference type="SAM" id="SignalP"/>
    </source>
</evidence>
<proteinExistence type="predicted"/>